<dbReference type="GO" id="GO:0080043">
    <property type="term" value="F:quercetin 3-O-glucosyltransferase activity"/>
    <property type="evidence" value="ECO:0007669"/>
    <property type="project" value="TreeGrafter"/>
</dbReference>
<evidence type="ECO:0000256" key="4">
    <source>
        <dbReference type="RuleBase" id="RU362057"/>
    </source>
</evidence>
<evidence type="ECO:0000313" key="5">
    <source>
        <dbReference type="EMBL" id="WVZ65969.1"/>
    </source>
</evidence>
<keyword evidence="6" id="KW-1185">Reference proteome</keyword>
<reference evidence="5 6" key="1">
    <citation type="submission" date="2024-02" db="EMBL/GenBank/DDBJ databases">
        <title>High-quality chromosome-scale genome assembly of Pensacola bahiagrass (Paspalum notatum Flugge var. saurae).</title>
        <authorList>
            <person name="Vega J.M."/>
            <person name="Podio M."/>
            <person name="Orjuela J."/>
            <person name="Siena L.A."/>
            <person name="Pessino S.C."/>
            <person name="Combes M.C."/>
            <person name="Mariac C."/>
            <person name="Albertini E."/>
            <person name="Pupilli F."/>
            <person name="Ortiz J.P.A."/>
            <person name="Leblanc O."/>
        </authorList>
    </citation>
    <scope>NUCLEOTIDE SEQUENCE [LARGE SCALE GENOMIC DNA]</scope>
    <source>
        <strain evidence="5">R1</strain>
        <tissue evidence="5">Leaf</tissue>
    </source>
</reference>
<dbReference type="PANTHER" id="PTHR11926:SF1392">
    <property type="entry name" value="GLYCOSYLTRANSFERASE"/>
    <property type="match status" value="1"/>
</dbReference>
<dbReference type="InterPro" id="IPR002213">
    <property type="entry name" value="UDP_glucos_trans"/>
</dbReference>
<dbReference type="GO" id="GO:0080044">
    <property type="term" value="F:quercetin 7-O-glucosyltransferase activity"/>
    <property type="evidence" value="ECO:0007669"/>
    <property type="project" value="TreeGrafter"/>
</dbReference>
<protein>
    <recommendedName>
        <fullName evidence="4">Glycosyltransferase</fullName>
        <ecNumber evidence="4">2.4.1.-</ecNumber>
    </recommendedName>
</protein>
<keyword evidence="3" id="KW-0328">Glycosyltransferase</keyword>
<dbReference type="SUPFAM" id="SSF53756">
    <property type="entry name" value="UDP-Glycosyltransferase/glycogen phosphorylase"/>
    <property type="match status" value="1"/>
</dbReference>
<evidence type="ECO:0000256" key="2">
    <source>
        <dbReference type="ARBA" id="ARBA00022679"/>
    </source>
</evidence>
<dbReference type="Gene3D" id="3.40.50.2000">
    <property type="entry name" value="Glycogen Phosphorylase B"/>
    <property type="match status" value="2"/>
</dbReference>
<name>A0AAQ3T358_PASNO</name>
<sequence length="488" mass="52656">MAEAEEAHVLVFPVPAQGHLNSFLHFSTGLLRAGLHVTFLHTHHNLRRLGAEAAAAAAASPRLRFMSVPDGLPDDHPRAVDGLPELMESLRTTAADAYRGLLLAASRSQHRDADDGFPPVTCVVADGIMPFAADIAEELGVPAIAYRTVSACAVLAYLSVPRLLERGDLPFPEGCGGADLDEPVRGVPGMEGFLRRRDLPVQFRELTHTHEDPLIKAVVAATLHSRKARALMLNTTASLEGPSLAHLAREMRDVFAVGPLHAMSPAPAAATSLWRHDDGCMAWLDSQAQAQSVVYISLGSLTVISHEQFTEFLSGLVAAGYPFLWVLRPDMLGASQDAALREAIGAVGKGRACVVPWAPQRDVLRHRAVGCFLTHSGWNSTVEGIVEGVPMVCWPFFADQQINSRFVGAVWRNGLDMKDVCDRGVVERTVREAMESAEIRASAHALAAQVKRDIADDGASALEFRRLVSFIRDLSKNSAAPAVRPPDV</sequence>
<organism evidence="5 6">
    <name type="scientific">Paspalum notatum var. saurae</name>
    <dbReference type="NCBI Taxonomy" id="547442"/>
    <lineage>
        <taxon>Eukaryota</taxon>
        <taxon>Viridiplantae</taxon>
        <taxon>Streptophyta</taxon>
        <taxon>Embryophyta</taxon>
        <taxon>Tracheophyta</taxon>
        <taxon>Spermatophyta</taxon>
        <taxon>Magnoliopsida</taxon>
        <taxon>Liliopsida</taxon>
        <taxon>Poales</taxon>
        <taxon>Poaceae</taxon>
        <taxon>PACMAD clade</taxon>
        <taxon>Panicoideae</taxon>
        <taxon>Andropogonodae</taxon>
        <taxon>Paspaleae</taxon>
        <taxon>Paspalinae</taxon>
        <taxon>Paspalum</taxon>
    </lineage>
</organism>
<gene>
    <name evidence="5" type="ORF">U9M48_015249</name>
</gene>
<proteinExistence type="inferred from homology"/>
<evidence type="ECO:0000256" key="3">
    <source>
        <dbReference type="RuleBase" id="RU003718"/>
    </source>
</evidence>
<dbReference type="PROSITE" id="PS00375">
    <property type="entry name" value="UDPGT"/>
    <property type="match status" value="1"/>
</dbReference>
<dbReference type="CDD" id="cd03784">
    <property type="entry name" value="GT1_Gtf-like"/>
    <property type="match status" value="1"/>
</dbReference>
<dbReference type="AlphaFoldDB" id="A0AAQ3T358"/>
<keyword evidence="2 3" id="KW-0808">Transferase</keyword>
<dbReference type="FunFam" id="3.40.50.2000:FF:000128">
    <property type="entry name" value="Glycosyltransferase"/>
    <property type="match status" value="1"/>
</dbReference>
<comment type="similarity">
    <text evidence="1 3">Belongs to the UDP-glycosyltransferase family.</text>
</comment>
<evidence type="ECO:0000313" key="6">
    <source>
        <dbReference type="Proteomes" id="UP001341281"/>
    </source>
</evidence>
<dbReference type="EMBL" id="CP144747">
    <property type="protein sequence ID" value="WVZ65969.1"/>
    <property type="molecule type" value="Genomic_DNA"/>
</dbReference>
<accession>A0AAQ3T358</accession>
<dbReference type="EC" id="2.4.1.-" evidence="4"/>
<evidence type="ECO:0000256" key="1">
    <source>
        <dbReference type="ARBA" id="ARBA00009995"/>
    </source>
</evidence>
<dbReference type="Pfam" id="PF00201">
    <property type="entry name" value="UDPGT"/>
    <property type="match status" value="1"/>
</dbReference>
<dbReference type="InterPro" id="IPR035595">
    <property type="entry name" value="UDP_glycos_trans_CS"/>
</dbReference>
<dbReference type="FunFam" id="3.40.50.2000:FF:000198">
    <property type="entry name" value="Glycosyltransferase"/>
    <property type="match status" value="1"/>
</dbReference>
<dbReference type="PANTHER" id="PTHR11926">
    <property type="entry name" value="GLUCOSYL/GLUCURONOSYL TRANSFERASES"/>
    <property type="match status" value="1"/>
</dbReference>
<dbReference type="Proteomes" id="UP001341281">
    <property type="component" value="Chromosome 03"/>
</dbReference>